<sequence length="35" mass="4041">MISKSLITTRFSDFLAQDFKKDSKIPLAFELHPKS</sequence>
<reference evidence="1 2" key="1">
    <citation type="journal article" date="2012" name="J. Bacteriol.">
        <title>Genome Sequence of the Lantibiotic Bacteriocin Producer Streptococcus salivarius Strain K12.</title>
        <authorList>
            <person name="Barretto C."/>
            <person name="Alvarez-Martin P."/>
            <person name="Foata F."/>
            <person name="Renault P."/>
            <person name="Berger B."/>
        </authorList>
    </citation>
    <scope>NUCLEOTIDE SEQUENCE [LARGE SCALE GENOMIC DNA]</scope>
    <source>
        <strain evidence="1 2">K12</strain>
    </source>
</reference>
<keyword evidence="2" id="KW-1185">Reference proteome</keyword>
<dbReference type="EMBL" id="ALIF01000003">
    <property type="protein sequence ID" value="EJO16083.1"/>
    <property type="molecule type" value="Genomic_DNA"/>
</dbReference>
<accession>J7TVN2</accession>
<dbReference type="Proteomes" id="UP000006983">
    <property type="component" value="Unassembled WGS sequence"/>
</dbReference>
<proteinExistence type="predicted"/>
<dbReference type="AlphaFoldDB" id="J7TVN2"/>
<evidence type="ECO:0000313" key="2">
    <source>
        <dbReference type="Proteomes" id="UP000006983"/>
    </source>
</evidence>
<name>J7TVN2_STRSL</name>
<comment type="caution">
    <text evidence="1">The sequence shown here is derived from an EMBL/GenBank/DDBJ whole genome shotgun (WGS) entry which is preliminary data.</text>
</comment>
<gene>
    <name evidence="1" type="ORF">RSSL_02237</name>
</gene>
<protein>
    <submittedName>
        <fullName evidence="1">Uncharacterized protein</fullName>
    </submittedName>
</protein>
<organism evidence="1 2">
    <name type="scientific">Streptococcus salivarius K12</name>
    <dbReference type="NCBI Taxonomy" id="1200793"/>
    <lineage>
        <taxon>Bacteria</taxon>
        <taxon>Bacillati</taxon>
        <taxon>Bacillota</taxon>
        <taxon>Bacilli</taxon>
        <taxon>Lactobacillales</taxon>
        <taxon>Streptococcaceae</taxon>
        <taxon>Streptococcus</taxon>
    </lineage>
</organism>
<evidence type="ECO:0000313" key="1">
    <source>
        <dbReference type="EMBL" id="EJO16083.1"/>
    </source>
</evidence>